<accession>A0A1I6CWD3</accession>
<organism evidence="2 3">
    <name type="scientific">Poseidonocella sedimentorum</name>
    <dbReference type="NCBI Taxonomy" id="871652"/>
    <lineage>
        <taxon>Bacteria</taxon>
        <taxon>Pseudomonadati</taxon>
        <taxon>Pseudomonadota</taxon>
        <taxon>Alphaproteobacteria</taxon>
        <taxon>Rhodobacterales</taxon>
        <taxon>Roseobacteraceae</taxon>
        <taxon>Poseidonocella</taxon>
    </lineage>
</organism>
<gene>
    <name evidence="2" type="ORF">SAMN04515673_101476</name>
</gene>
<dbReference type="Proteomes" id="UP000199302">
    <property type="component" value="Unassembled WGS sequence"/>
</dbReference>
<dbReference type="EMBL" id="FOYI01000001">
    <property type="protein sequence ID" value="SFQ97432.1"/>
    <property type="molecule type" value="Genomic_DNA"/>
</dbReference>
<dbReference type="STRING" id="871652.SAMN04515673_101476"/>
<name>A0A1I6CWD3_9RHOB</name>
<evidence type="ECO:0000313" key="2">
    <source>
        <dbReference type="EMBL" id="SFQ97432.1"/>
    </source>
</evidence>
<dbReference type="AlphaFoldDB" id="A0A1I6CWD3"/>
<keyword evidence="1" id="KW-0175">Coiled coil</keyword>
<proteinExistence type="predicted"/>
<dbReference type="RefSeq" id="WP_092076191.1">
    <property type="nucleotide sequence ID" value="NZ_FOYI01000001.1"/>
</dbReference>
<evidence type="ECO:0000256" key="1">
    <source>
        <dbReference type="SAM" id="Coils"/>
    </source>
</evidence>
<reference evidence="2 3" key="1">
    <citation type="submission" date="2016-10" db="EMBL/GenBank/DDBJ databases">
        <authorList>
            <person name="de Groot N.N."/>
        </authorList>
    </citation>
    <scope>NUCLEOTIDE SEQUENCE [LARGE SCALE GENOMIC DNA]</scope>
    <source>
        <strain evidence="3">KMM 9023,NRIC 0796,JCM 17311,KCTC 23692</strain>
    </source>
</reference>
<protein>
    <submittedName>
        <fullName evidence="2">Uncharacterized protein</fullName>
    </submittedName>
</protein>
<dbReference type="OrthoDB" id="7825793at2"/>
<keyword evidence="3" id="KW-1185">Reference proteome</keyword>
<sequence length="696" mass="76747">MADETEGALRQGFVLPNLQREETPSFFAGLAPHLLQATAAELSFAIQADGSMVPFLPHWNAPPHQSQELVTTLRSILAEIYQNRCDRHVDPSRLAPRSLEMAGHADAIGAAVHSLFAALRRGDAIPSGSMDALCVLRGPLSETVEAAVAVVRRSRYPALSVLRDEEQDDVIVIRFSDAEESGATLEGLRAGFEGELPLFDRIATASGSVWCPRGLGLPPDQRGDVSGILDGLAKAGVVDSDSDLLIMPPEPERLLYLSLPLEMSSADLDDISDHGVERAAITVHRLEARPSKPALAALQEKIAAARFPLGYRVALHRTLEVSPDEQAIERLREEIDERAAAIELLQALTAPQLGLLRFSDAQLPALVDGLRKMPPKMLRDAGLTFATCHSAGKSEPSYFVLYDPAKAAVEGVLPEHYWRARTEDHPMRYWLDPHAAEAMTKDSKAPFVFTPVRHRILPAIDSYGGRLGENLRLILGNLFSEADAVLAAPDARPAFVFSPSPDSGAEMEVEVFDLSRFEPLELAIKWLNDHLMVRSPRIPEADDLKRLAEDLYQGELVETIRSELDADLAALEAVWSDGSTRVLERANAVLEHMTGQLSRTAERLGLGFSYLERVREKVEDMDRVLDATRSQLDRLQVLEAEFAELPEQLSAERMAMVESLLTEFRVGERTLEQAKERVRVEKDRIAVLLSRLGIDP</sequence>
<evidence type="ECO:0000313" key="3">
    <source>
        <dbReference type="Proteomes" id="UP000199302"/>
    </source>
</evidence>
<feature type="coiled-coil region" evidence="1">
    <location>
        <begin position="657"/>
        <end position="691"/>
    </location>
</feature>